<organism evidence="2 3">
    <name type="scientific">Legionella steelei</name>
    <dbReference type="NCBI Taxonomy" id="947033"/>
    <lineage>
        <taxon>Bacteria</taxon>
        <taxon>Pseudomonadati</taxon>
        <taxon>Pseudomonadota</taxon>
        <taxon>Gammaproteobacteria</taxon>
        <taxon>Legionellales</taxon>
        <taxon>Legionellaceae</taxon>
        <taxon>Legionella</taxon>
    </lineage>
</organism>
<sequence length="78" mass="8252">MSQFSTSKMLGKLAAGQGKPQFASVSSQKIEEVGEEIAAPKHQLTPSAKPSAELDMKNVLGASLAPQFSKGYSPMDKK</sequence>
<dbReference type="RefSeq" id="WP_058509926.1">
    <property type="nucleotide sequence ID" value="NZ_DAIOMV010000006.1"/>
</dbReference>
<name>A0A0W0ZG28_9GAMM</name>
<feature type="region of interest" description="Disordered" evidence="1">
    <location>
        <begin position="1"/>
        <end position="52"/>
    </location>
</feature>
<evidence type="ECO:0000313" key="3">
    <source>
        <dbReference type="Proteomes" id="UP000054926"/>
    </source>
</evidence>
<gene>
    <name evidence="2" type="ORF">Lste_0940</name>
</gene>
<accession>A0A0W0ZG28</accession>
<dbReference type="EMBL" id="LNYY01000019">
    <property type="protein sequence ID" value="KTD67782.1"/>
    <property type="molecule type" value="Genomic_DNA"/>
</dbReference>
<protein>
    <submittedName>
        <fullName evidence="2">Uncharacterized protein</fullName>
    </submittedName>
</protein>
<dbReference type="PATRIC" id="fig|947033.5.peg.1003"/>
<reference evidence="2 3" key="1">
    <citation type="submission" date="2015-11" db="EMBL/GenBank/DDBJ databases">
        <title>Genomic analysis of 38 Legionella species identifies large and diverse effector repertoires.</title>
        <authorList>
            <person name="Burstein D."/>
            <person name="Amaro F."/>
            <person name="Zusman T."/>
            <person name="Lifshitz Z."/>
            <person name="Cohen O."/>
            <person name="Gilbert J.A."/>
            <person name="Pupko T."/>
            <person name="Shuman H.A."/>
            <person name="Segal G."/>
        </authorList>
    </citation>
    <scope>NUCLEOTIDE SEQUENCE [LARGE SCALE GENOMIC DNA]</scope>
    <source>
        <strain evidence="2 3">IMVS3376</strain>
    </source>
</reference>
<comment type="caution">
    <text evidence="2">The sequence shown here is derived from an EMBL/GenBank/DDBJ whole genome shotgun (WGS) entry which is preliminary data.</text>
</comment>
<dbReference type="Proteomes" id="UP000054926">
    <property type="component" value="Unassembled WGS sequence"/>
</dbReference>
<keyword evidence="3" id="KW-1185">Reference proteome</keyword>
<dbReference type="OrthoDB" id="5649529at2"/>
<proteinExistence type="predicted"/>
<dbReference type="STRING" id="947033.Lste_0940"/>
<dbReference type="AlphaFoldDB" id="A0A0W0ZG28"/>
<evidence type="ECO:0000313" key="2">
    <source>
        <dbReference type="EMBL" id="KTD67782.1"/>
    </source>
</evidence>
<evidence type="ECO:0000256" key="1">
    <source>
        <dbReference type="SAM" id="MobiDB-lite"/>
    </source>
</evidence>